<feature type="compositionally biased region" description="Basic residues" evidence="9">
    <location>
        <begin position="19"/>
        <end position="31"/>
    </location>
</feature>
<dbReference type="FunFam" id="3.30.40.10:FF:000388">
    <property type="entry name" value="Putative RING zinc finger domain superfamily protein"/>
    <property type="match status" value="1"/>
</dbReference>
<dbReference type="AlphaFoldDB" id="A0A068UQG8"/>
<dbReference type="SMART" id="SM00184">
    <property type="entry name" value="RING"/>
    <property type="match status" value="1"/>
</dbReference>
<comment type="subcellular location">
    <subcellularLocation>
        <location evidence="1">Membrane</location>
        <topology evidence="1">Single-pass membrane protein</topology>
    </subcellularLocation>
</comment>
<dbReference type="PANTHER" id="PTHR47168:SF6">
    <property type="entry name" value="E3 UBIQUITIN-PROTEIN LIGASE RLIM-LIKE"/>
    <property type="match status" value="1"/>
</dbReference>
<feature type="region of interest" description="Disordered" evidence="9">
    <location>
        <begin position="348"/>
        <end position="369"/>
    </location>
</feature>
<evidence type="ECO:0000259" key="10">
    <source>
        <dbReference type="PROSITE" id="PS50089"/>
    </source>
</evidence>
<dbReference type="STRING" id="49390.A0A068UQG8"/>
<feature type="region of interest" description="Disordered" evidence="9">
    <location>
        <begin position="1"/>
        <end position="32"/>
    </location>
</feature>
<accession>A0A068UQG8</accession>
<dbReference type="InParanoid" id="A0A068UQG8"/>
<dbReference type="InterPro" id="IPR001841">
    <property type="entry name" value="Znf_RING"/>
</dbReference>
<feature type="compositionally biased region" description="Low complexity" evidence="9">
    <location>
        <begin position="1"/>
        <end position="11"/>
    </location>
</feature>
<evidence type="ECO:0000256" key="4">
    <source>
        <dbReference type="ARBA" id="ARBA00022771"/>
    </source>
</evidence>
<dbReference type="InterPro" id="IPR013083">
    <property type="entry name" value="Znf_RING/FYVE/PHD"/>
</dbReference>
<evidence type="ECO:0000313" key="12">
    <source>
        <dbReference type="Proteomes" id="UP000295252"/>
    </source>
</evidence>
<dbReference type="InterPro" id="IPR051653">
    <property type="entry name" value="E3_ligase_sorting_rcpt"/>
</dbReference>
<dbReference type="Proteomes" id="UP000295252">
    <property type="component" value="Chromosome VIII"/>
</dbReference>
<evidence type="ECO:0000256" key="8">
    <source>
        <dbReference type="PROSITE-ProRule" id="PRU00175"/>
    </source>
</evidence>
<keyword evidence="7" id="KW-0472">Membrane</keyword>
<evidence type="ECO:0000256" key="2">
    <source>
        <dbReference type="ARBA" id="ARBA00022692"/>
    </source>
</evidence>
<dbReference type="OMA" id="SHAPLEM"/>
<dbReference type="PhylomeDB" id="A0A068UQG8"/>
<evidence type="ECO:0000313" key="11">
    <source>
        <dbReference type="EMBL" id="CDP10509.1"/>
    </source>
</evidence>
<keyword evidence="4 8" id="KW-0863">Zinc-finger</keyword>
<proteinExistence type="predicted"/>
<keyword evidence="5" id="KW-0862">Zinc</keyword>
<dbReference type="EMBL" id="HG739129">
    <property type="protein sequence ID" value="CDP10509.1"/>
    <property type="molecule type" value="Genomic_DNA"/>
</dbReference>
<dbReference type="OrthoDB" id="8062037at2759"/>
<dbReference type="Pfam" id="PF13639">
    <property type="entry name" value="zf-RING_2"/>
    <property type="match status" value="1"/>
</dbReference>
<organism evidence="11 12">
    <name type="scientific">Coffea canephora</name>
    <name type="common">Robusta coffee</name>
    <dbReference type="NCBI Taxonomy" id="49390"/>
    <lineage>
        <taxon>Eukaryota</taxon>
        <taxon>Viridiplantae</taxon>
        <taxon>Streptophyta</taxon>
        <taxon>Embryophyta</taxon>
        <taxon>Tracheophyta</taxon>
        <taxon>Spermatophyta</taxon>
        <taxon>Magnoliopsida</taxon>
        <taxon>eudicotyledons</taxon>
        <taxon>Gunneridae</taxon>
        <taxon>Pentapetalae</taxon>
        <taxon>asterids</taxon>
        <taxon>lamiids</taxon>
        <taxon>Gentianales</taxon>
        <taxon>Rubiaceae</taxon>
        <taxon>Ixoroideae</taxon>
        <taxon>Gardenieae complex</taxon>
        <taxon>Bertiereae - Coffeeae clade</taxon>
        <taxon>Coffeeae</taxon>
        <taxon>Coffea</taxon>
    </lineage>
</organism>
<dbReference type="GO" id="GO:0008270">
    <property type="term" value="F:zinc ion binding"/>
    <property type="evidence" value="ECO:0007669"/>
    <property type="project" value="UniProtKB-KW"/>
</dbReference>
<dbReference type="Gramene" id="CDP10509">
    <property type="protein sequence ID" value="CDP10509"/>
    <property type="gene ID" value="GSCOC_T00031256001"/>
</dbReference>
<dbReference type="PANTHER" id="PTHR47168">
    <property type="entry name" value="RING ZINC FINGER DOMAIN SUPERFAMILY PROTEIN-RELATED"/>
    <property type="match status" value="1"/>
</dbReference>
<feature type="compositionally biased region" description="Basic and acidic residues" evidence="9">
    <location>
        <begin position="353"/>
        <end position="369"/>
    </location>
</feature>
<dbReference type="Gene3D" id="3.30.40.10">
    <property type="entry name" value="Zinc/RING finger domain, C3HC4 (zinc finger)"/>
    <property type="match status" value="1"/>
</dbReference>
<evidence type="ECO:0000256" key="3">
    <source>
        <dbReference type="ARBA" id="ARBA00022723"/>
    </source>
</evidence>
<evidence type="ECO:0000256" key="7">
    <source>
        <dbReference type="ARBA" id="ARBA00023136"/>
    </source>
</evidence>
<name>A0A068UQG8_COFCA</name>
<feature type="region of interest" description="Disordered" evidence="9">
    <location>
        <begin position="44"/>
        <end position="122"/>
    </location>
</feature>
<dbReference type="GO" id="GO:0016020">
    <property type="term" value="C:membrane"/>
    <property type="evidence" value="ECO:0007669"/>
    <property type="project" value="UniProtKB-SubCell"/>
</dbReference>
<feature type="compositionally biased region" description="Polar residues" evidence="9">
    <location>
        <begin position="96"/>
        <end position="113"/>
    </location>
</feature>
<feature type="domain" description="RING-type" evidence="10">
    <location>
        <begin position="481"/>
        <end position="523"/>
    </location>
</feature>
<evidence type="ECO:0000256" key="1">
    <source>
        <dbReference type="ARBA" id="ARBA00004167"/>
    </source>
</evidence>
<keyword evidence="12" id="KW-1185">Reference proteome</keyword>
<evidence type="ECO:0000256" key="5">
    <source>
        <dbReference type="ARBA" id="ARBA00022833"/>
    </source>
</evidence>
<dbReference type="PROSITE" id="PS50089">
    <property type="entry name" value="ZF_RING_2"/>
    <property type="match status" value="1"/>
</dbReference>
<dbReference type="SUPFAM" id="SSF57850">
    <property type="entry name" value="RING/U-box"/>
    <property type="match status" value="1"/>
</dbReference>
<evidence type="ECO:0000256" key="6">
    <source>
        <dbReference type="ARBA" id="ARBA00022989"/>
    </source>
</evidence>
<gene>
    <name evidence="11" type="ORF">GSCOC_T00031256001</name>
</gene>
<reference evidence="12" key="1">
    <citation type="journal article" date="2014" name="Science">
        <title>The coffee genome provides insight into the convergent evolution of caffeine biosynthesis.</title>
        <authorList>
            <person name="Denoeud F."/>
            <person name="Carretero-Paulet L."/>
            <person name="Dereeper A."/>
            <person name="Droc G."/>
            <person name="Guyot R."/>
            <person name="Pietrella M."/>
            <person name="Zheng C."/>
            <person name="Alberti A."/>
            <person name="Anthony F."/>
            <person name="Aprea G."/>
            <person name="Aury J.M."/>
            <person name="Bento P."/>
            <person name="Bernard M."/>
            <person name="Bocs S."/>
            <person name="Campa C."/>
            <person name="Cenci A."/>
            <person name="Combes M.C."/>
            <person name="Crouzillat D."/>
            <person name="Da Silva C."/>
            <person name="Daddiego L."/>
            <person name="De Bellis F."/>
            <person name="Dussert S."/>
            <person name="Garsmeur O."/>
            <person name="Gayraud T."/>
            <person name="Guignon V."/>
            <person name="Jahn K."/>
            <person name="Jamilloux V."/>
            <person name="Joet T."/>
            <person name="Labadie K."/>
            <person name="Lan T."/>
            <person name="Leclercq J."/>
            <person name="Lepelley M."/>
            <person name="Leroy T."/>
            <person name="Li L.T."/>
            <person name="Librado P."/>
            <person name="Lopez L."/>
            <person name="Munoz A."/>
            <person name="Noel B."/>
            <person name="Pallavicini A."/>
            <person name="Perrotta G."/>
            <person name="Poncet V."/>
            <person name="Pot D."/>
            <person name="Priyono X."/>
            <person name="Rigoreau M."/>
            <person name="Rouard M."/>
            <person name="Rozas J."/>
            <person name="Tranchant-Dubreuil C."/>
            <person name="VanBuren R."/>
            <person name="Zhang Q."/>
            <person name="Andrade A.C."/>
            <person name="Argout X."/>
            <person name="Bertrand B."/>
            <person name="de Kochko A."/>
            <person name="Graziosi G."/>
            <person name="Henry R.J."/>
            <person name="Jayarama X."/>
            <person name="Ming R."/>
            <person name="Nagai C."/>
            <person name="Rounsley S."/>
            <person name="Sankoff D."/>
            <person name="Giuliano G."/>
            <person name="Albert V.A."/>
            <person name="Wincker P."/>
            <person name="Lashermes P."/>
        </authorList>
    </citation>
    <scope>NUCLEOTIDE SEQUENCE [LARGE SCALE GENOMIC DNA]</scope>
    <source>
        <strain evidence="12">cv. DH200-94</strain>
    </source>
</reference>
<protein>
    <recommendedName>
        <fullName evidence="10">RING-type domain-containing protein</fullName>
    </recommendedName>
</protein>
<keyword evidence="3" id="KW-0479">Metal-binding</keyword>
<keyword evidence="6" id="KW-1133">Transmembrane helix</keyword>
<sequence length="545" mass="59583">MGSSGSRLGGSRPPPSRLPQHHHRRRRRPSFKRVLSSLFVCGALPSSRHPHEVSPQMEDDPAEKLVNSAEDDGLEKIQIPPKSSSFHSGTELPIPTTETGAGSQRGTLPGNSSSREDSPGNVEAIDKGKRLYENKELAFNSQSLLTCRSYDASTSYEDEPSTETESANARANADALNRGNNVMNENAPHSCAGFMLSNCPSSVGLGESSSDEVSVENCANELMLFHDCDSGSASVLSESPVGDISQQITPSSLGFLLTERDQGHTDRNVLQVDMVSVSSNMSPSSSAGLSNHEARHNSRRLFWDAFSRRSSRRNAESRSHLFTADDSDGLESHDRWLLDFNGDFFEDGIGGDSRPHPSSDQNTNERRWHSSSEIWERFHDVGRSGTDRRAATCPAGIHPDGACSCGLMLRAEESGARASISRIVMLAEALFEVLDEIHRQPMSLPLSVVSVPAPETVVDSLPVKIHRKPERLESGDDVIQCYICLAEYEEGDRIRILPCHHEYHVACVDKWLKEIHGVCPLCRRDVREGLSLTGGAISTSGVPSF</sequence>
<keyword evidence="2" id="KW-0812">Transmembrane</keyword>
<evidence type="ECO:0000256" key="9">
    <source>
        <dbReference type="SAM" id="MobiDB-lite"/>
    </source>
</evidence>